<feature type="transmembrane region" description="Helical" evidence="3">
    <location>
        <begin position="153"/>
        <end position="175"/>
    </location>
</feature>
<dbReference type="PROSITE" id="PS50887">
    <property type="entry name" value="GGDEF"/>
    <property type="match status" value="1"/>
</dbReference>
<evidence type="ECO:0000256" key="3">
    <source>
        <dbReference type="SAM" id="Phobius"/>
    </source>
</evidence>
<organism evidence="5 6">
    <name type="scientific">Roseibium denhamense</name>
    <dbReference type="NCBI Taxonomy" id="76305"/>
    <lineage>
        <taxon>Bacteria</taxon>
        <taxon>Pseudomonadati</taxon>
        <taxon>Pseudomonadota</taxon>
        <taxon>Alphaproteobacteria</taxon>
        <taxon>Hyphomicrobiales</taxon>
        <taxon>Stappiaceae</taxon>
        <taxon>Roseibium</taxon>
    </lineage>
</organism>
<evidence type="ECO:0000256" key="2">
    <source>
        <dbReference type="ARBA" id="ARBA00034247"/>
    </source>
</evidence>
<keyword evidence="3" id="KW-0812">Transmembrane</keyword>
<feature type="transmembrane region" description="Helical" evidence="3">
    <location>
        <begin position="6"/>
        <end position="28"/>
    </location>
</feature>
<dbReference type="CDD" id="cd01949">
    <property type="entry name" value="GGDEF"/>
    <property type="match status" value="1"/>
</dbReference>
<sequence length="407" mass="43744">MGLDTATLFISLAISQLTAAGILVFFISTSRHKADAVQQACLLWSACLVSIALGSILIAMRGQIPDALSIGLANTLIVSGTCLKPVAVMRFFGKRCDWRLALLPGIAWLVLYQLPDFSNSAFLRVAYVHTFTASTTALTSVLAFTLNREKLNAAYGLGLASCLETLGYLHLLVSFTAQQFPEYINSFQSLTMNGFIMQTIICFTISSVMILAMAIERTQNKFLEQAKTDGLTGLANRRAFYQEAERFLNGTAAVTQNPYCVVLIDLDHFKKINDRFGHSAGDKVLEHFGKICGSHLPPDTLIGRIGGEEFAAVIPNSKAQETLQALRNLAEGLAEFSSELGSGELALSFSAGVVRTRGGTDIGTTLSAADSLLYQAKNSGRDRVELSDLVEAVPGSGGLLLAESRPA</sequence>
<feature type="transmembrane region" description="Helical" evidence="3">
    <location>
        <begin position="67"/>
        <end position="86"/>
    </location>
</feature>
<dbReference type="InterPro" id="IPR029787">
    <property type="entry name" value="Nucleotide_cyclase"/>
</dbReference>
<keyword evidence="6" id="KW-1185">Reference proteome</keyword>
<accession>A0ABY1NT22</accession>
<feature type="transmembrane region" description="Helical" evidence="3">
    <location>
        <begin position="195"/>
        <end position="215"/>
    </location>
</feature>
<dbReference type="SMART" id="SM00267">
    <property type="entry name" value="GGDEF"/>
    <property type="match status" value="1"/>
</dbReference>
<evidence type="ECO:0000256" key="1">
    <source>
        <dbReference type="ARBA" id="ARBA00012528"/>
    </source>
</evidence>
<feature type="transmembrane region" description="Helical" evidence="3">
    <location>
        <begin position="98"/>
        <end position="114"/>
    </location>
</feature>
<keyword evidence="3" id="KW-1133">Transmembrane helix</keyword>
<dbReference type="InterPro" id="IPR050469">
    <property type="entry name" value="Diguanylate_Cyclase"/>
</dbReference>
<name>A0ABY1NT22_9HYPH</name>
<dbReference type="Pfam" id="PF00990">
    <property type="entry name" value="GGDEF"/>
    <property type="match status" value="1"/>
</dbReference>
<dbReference type="EC" id="2.7.7.65" evidence="1"/>
<feature type="domain" description="GGDEF" evidence="4">
    <location>
        <begin position="257"/>
        <end position="389"/>
    </location>
</feature>
<dbReference type="Proteomes" id="UP001157914">
    <property type="component" value="Unassembled WGS sequence"/>
</dbReference>
<dbReference type="SUPFAM" id="SSF55073">
    <property type="entry name" value="Nucleotide cyclase"/>
    <property type="match status" value="1"/>
</dbReference>
<reference evidence="5 6" key="1">
    <citation type="submission" date="2017-05" db="EMBL/GenBank/DDBJ databases">
        <authorList>
            <person name="Varghese N."/>
            <person name="Submissions S."/>
        </authorList>
    </citation>
    <scope>NUCLEOTIDE SEQUENCE [LARGE SCALE GENOMIC DNA]</scope>
    <source>
        <strain evidence="5 6">DSM 15949</strain>
    </source>
</reference>
<dbReference type="Gene3D" id="3.30.70.270">
    <property type="match status" value="1"/>
</dbReference>
<keyword evidence="3" id="KW-0472">Membrane</keyword>
<comment type="caution">
    <text evidence="5">The sequence shown here is derived from an EMBL/GenBank/DDBJ whole genome shotgun (WGS) entry which is preliminary data.</text>
</comment>
<comment type="catalytic activity">
    <reaction evidence="2">
        <text>2 GTP = 3',3'-c-di-GMP + 2 diphosphate</text>
        <dbReference type="Rhea" id="RHEA:24898"/>
        <dbReference type="ChEBI" id="CHEBI:33019"/>
        <dbReference type="ChEBI" id="CHEBI:37565"/>
        <dbReference type="ChEBI" id="CHEBI:58805"/>
        <dbReference type="EC" id="2.7.7.65"/>
    </reaction>
</comment>
<evidence type="ECO:0000313" key="5">
    <source>
        <dbReference type="EMBL" id="SMP17236.1"/>
    </source>
</evidence>
<dbReference type="EMBL" id="FXTT01000002">
    <property type="protein sequence ID" value="SMP17236.1"/>
    <property type="molecule type" value="Genomic_DNA"/>
</dbReference>
<dbReference type="PANTHER" id="PTHR45138">
    <property type="entry name" value="REGULATORY COMPONENTS OF SENSORY TRANSDUCTION SYSTEM"/>
    <property type="match status" value="1"/>
</dbReference>
<dbReference type="InterPro" id="IPR043128">
    <property type="entry name" value="Rev_trsase/Diguanyl_cyclase"/>
</dbReference>
<dbReference type="RefSeq" id="WP_155190541.1">
    <property type="nucleotide sequence ID" value="NZ_BAAAEA010000003.1"/>
</dbReference>
<feature type="transmembrane region" description="Helical" evidence="3">
    <location>
        <begin position="40"/>
        <end position="61"/>
    </location>
</feature>
<evidence type="ECO:0000259" key="4">
    <source>
        <dbReference type="PROSITE" id="PS50887"/>
    </source>
</evidence>
<gene>
    <name evidence="5" type="ORF">SAMN06265374_1796</name>
</gene>
<dbReference type="InterPro" id="IPR000160">
    <property type="entry name" value="GGDEF_dom"/>
</dbReference>
<dbReference type="PANTHER" id="PTHR45138:SF9">
    <property type="entry name" value="DIGUANYLATE CYCLASE DGCM-RELATED"/>
    <property type="match status" value="1"/>
</dbReference>
<protein>
    <recommendedName>
        <fullName evidence="1">diguanylate cyclase</fullName>
        <ecNumber evidence="1">2.7.7.65</ecNumber>
    </recommendedName>
</protein>
<dbReference type="NCBIfam" id="TIGR00254">
    <property type="entry name" value="GGDEF"/>
    <property type="match status" value="1"/>
</dbReference>
<feature type="transmembrane region" description="Helical" evidence="3">
    <location>
        <begin position="126"/>
        <end position="146"/>
    </location>
</feature>
<proteinExistence type="predicted"/>
<evidence type="ECO:0000313" key="6">
    <source>
        <dbReference type="Proteomes" id="UP001157914"/>
    </source>
</evidence>